<dbReference type="OrthoDB" id="9815894at2"/>
<dbReference type="EMBL" id="CP019343">
    <property type="protein sequence ID" value="ARN75698.1"/>
    <property type="molecule type" value="Genomic_DNA"/>
</dbReference>
<dbReference type="SUPFAM" id="SSF48452">
    <property type="entry name" value="TPR-like"/>
    <property type="match status" value="1"/>
</dbReference>
<dbReference type="AlphaFoldDB" id="A0A1X9NCC2"/>
<evidence type="ECO:0000256" key="2">
    <source>
        <dbReference type="PROSITE-ProRule" id="PRU00339"/>
    </source>
</evidence>
<evidence type="ECO:0000313" key="4">
    <source>
        <dbReference type="Proteomes" id="UP000193450"/>
    </source>
</evidence>
<reference evidence="3 4" key="1">
    <citation type="submission" date="2016-11" db="EMBL/GenBank/DDBJ databases">
        <title>Trade-off between light-utilization and light-protection in marine flavobacteria.</title>
        <authorList>
            <person name="Kumagai Y."/>
        </authorList>
    </citation>
    <scope>NUCLEOTIDE SEQUENCE [LARGE SCALE GENOMIC DNA]</scope>
    <source>
        <strain evidence="3 4">NBRC 107125</strain>
    </source>
</reference>
<dbReference type="Proteomes" id="UP000193450">
    <property type="component" value="Chromosome"/>
</dbReference>
<dbReference type="Pfam" id="PF13181">
    <property type="entry name" value="TPR_8"/>
    <property type="match status" value="1"/>
</dbReference>
<keyword evidence="1" id="KW-0808">Transferase</keyword>
<feature type="repeat" description="TPR" evidence="2">
    <location>
        <begin position="137"/>
        <end position="170"/>
    </location>
</feature>
<gene>
    <name evidence="3" type="ORF">BST96_17240</name>
</gene>
<dbReference type="Gene3D" id="3.40.50.300">
    <property type="entry name" value="P-loop containing nucleotide triphosphate hydrolases"/>
    <property type="match status" value="1"/>
</dbReference>
<keyword evidence="2" id="KW-0802">TPR repeat</keyword>
<name>A0A1X9NCC2_9GAMM</name>
<proteinExistence type="predicted"/>
<evidence type="ECO:0000313" key="3">
    <source>
        <dbReference type="EMBL" id="ARN75698.1"/>
    </source>
</evidence>
<dbReference type="KEGG" id="osg:BST96_17240"/>
<dbReference type="InterPro" id="IPR019734">
    <property type="entry name" value="TPR_rpt"/>
</dbReference>
<dbReference type="Gene3D" id="1.25.40.10">
    <property type="entry name" value="Tetratricopeptide repeat domain"/>
    <property type="match status" value="1"/>
</dbReference>
<dbReference type="PANTHER" id="PTHR12788:SF10">
    <property type="entry name" value="PROTEIN-TYROSINE SULFOTRANSFERASE"/>
    <property type="match status" value="1"/>
</dbReference>
<dbReference type="PROSITE" id="PS50005">
    <property type="entry name" value="TPR"/>
    <property type="match status" value="1"/>
</dbReference>
<dbReference type="STRING" id="716816.BST96_17240"/>
<dbReference type="SUPFAM" id="SSF52540">
    <property type="entry name" value="P-loop containing nucleoside triphosphate hydrolases"/>
    <property type="match status" value="1"/>
</dbReference>
<dbReference type="SMART" id="SM00028">
    <property type="entry name" value="TPR"/>
    <property type="match status" value="2"/>
</dbReference>
<accession>A0A1X9NCC2</accession>
<dbReference type="GO" id="GO:0008476">
    <property type="term" value="F:protein-tyrosine sulfotransferase activity"/>
    <property type="evidence" value="ECO:0007669"/>
    <property type="project" value="InterPro"/>
</dbReference>
<evidence type="ECO:0000256" key="1">
    <source>
        <dbReference type="ARBA" id="ARBA00022679"/>
    </source>
</evidence>
<dbReference type="InterPro" id="IPR026634">
    <property type="entry name" value="TPST-like"/>
</dbReference>
<dbReference type="InterPro" id="IPR011990">
    <property type="entry name" value="TPR-like_helical_dom_sf"/>
</dbReference>
<protein>
    <submittedName>
        <fullName evidence="3">Uncharacterized protein</fullName>
    </submittedName>
</protein>
<dbReference type="InterPro" id="IPR027417">
    <property type="entry name" value="P-loop_NTPase"/>
</dbReference>
<sequence>MPLKKKKNKKIKKSQLTKLINVSDSVLAPTVQMPLQTVTQRISQAIENGNNNQAKHWLLQVIEQCPNEEEPPVLLMNLLSRNREINEAELLAKKILRLYPKSAEVLQTVAAFYRGINRIEDALDILNSALPVAANKCAIYRNIAFTYTTMGNTEEAIKAFKQALAINKRDIYAYWGYLRLDIKNFPEALIEDLQQVLQACSNDKKLLAAGSFTLAWYYEKRDLQRYWKYLHIANGAVDTSAEYISTAGQNNHRLFSAEHLAAQPAAQPPEQRPVFIVAPPRSGTTLLEQILGAHHLTKGTGESLAFNHAVNETCKAHRLTHAIKDWPDEHMPEYAELLNKSFLRFPLIKEAKGHVVVDKSIENFKFVGAILSAFPQAKIIRLRRHPLDTLLSCYHQFFESSYDQLFNLDALANYYLEFEQQMDYWETAYPNQIFRVKYEDLVGQPEGIIPELVKFCGLPWDDACLSHHTNVGTIITSSDIQVRQPVHTKAIAKWKHHEKYLAPVINIIDPVYPLDQY</sequence>
<dbReference type="PANTHER" id="PTHR12788">
    <property type="entry name" value="PROTEIN-TYROSINE SULFOTRANSFERASE 2"/>
    <property type="match status" value="1"/>
</dbReference>
<dbReference type="Pfam" id="PF13469">
    <property type="entry name" value="Sulfotransfer_3"/>
    <property type="match status" value="1"/>
</dbReference>
<organism evidence="3 4">
    <name type="scientific">Oceanicoccus sagamiensis</name>
    <dbReference type="NCBI Taxonomy" id="716816"/>
    <lineage>
        <taxon>Bacteria</taxon>
        <taxon>Pseudomonadati</taxon>
        <taxon>Pseudomonadota</taxon>
        <taxon>Gammaproteobacteria</taxon>
        <taxon>Cellvibrionales</taxon>
        <taxon>Spongiibacteraceae</taxon>
        <taxon>Oceanicoccus</taxon>
    </lineage>
</organism>
<keyword evidence="4" id="KW-1185">Reference proteome</keyword>